<dbReference type="Pfam" id="PF00389">
    <property type="entry name" value="2-Hacid_dh"/>
    <property type="match status" value="1"/>
</dbReference>
<dbReference type="SUPFAM" id="SSF51735">
    <property type="entry name" value="NAD(P)-binding Rossmann-fold domains"/>
    <property type="match status" value="1"/>
</dbReference>
<dbReference type="PROSITE" id="PS00671">
    <property type="entry name" value="D_2_HYDROXYACID_DH_3"/>
    <property type="match status" value="1"/>
</dbReference>
<evidence type="ECO:0000313" key="8">
    <source>
        <dbReference type="Proteomes" id="UP001214530"/>
    </source>
</evidence>
<dbReference type="Gene3D" id="3.40.50.720">
    <property type="entry name" value="NAD(P)-binding Rossmann-like Domain"/>
    <property type="match status" value="2"/>
</dbReference>
<dbReference type="InterPro" id="IPR029753">
    <property type="entry name" value="D-isomer_DH_CS"/>
</dbReference>
<dbReference type="PROSITE" id="PS00670">
    <property type="entry name" value="D_2_HYDROXYACID_DH_2"/>
    <property type="match status" value="1"/>
</dbReference>
<gene>
    <name evidence="7" type="ORF">P0Y49_00620</name>
</gene>
<dbReference type="PANTHER" id="PTHR42789:SF1">
    <property type="entry name" value="D-ISOMER SPECIFIC 2-HYDROXYACID DEHYDROGENASE FAMILY PROTEIN (AFU_ORTHOLOGUE AFUA_6G10090)"/>
    <property type="match status" value="1"/>
</dbReference>
<dbReference type="CDD" id="cd12172">
    <property type="entry name" value="PGDH_like_2"/>
    <property type="match status" value="1"/>
</dbReference>
<dbReference type="PANTHER" id="PTHR42789">
    <property type="entry name" value="D-ISOMER SPECIFIC 2-HYDROXYACID DEHYDROGENASE FAMILY PROTEIN (AFU_ORTHOLOGUE AFUA_6G10090)"/>
    <property type="match status" value="1"/>
</dbReference>
<reference evidence="7" key="1">
    <citation type="submission" date="2023-03" db="EMBL/GenBank/DDBJ databases">
        <title>Andean soil-derived lignocellulolytic bacterial consortium as a source of novel taxa and putative plastic-active enzymes.</title>
        <authorList>
            <person name="Diaz-Garcia L."/>
            <person name="Chuvochina M."/>
            <person name="Feuerriegel G."/>
            <person name="Bunk B."/>
            <person name="Sproer C."/>
            <person name="Streit W.R."/>
            <person name="Rodriguez L.M."/>
            <person name="Overmann J."/>
            <person name="Jimenez D.J."/>
        </authorList>
    </citation>
    <scope>NUCLEOTIDE SEQUENCE</scope>
    <source>
        <strain evidence="7">MAG 3858</strain>
    </source>
</reference>
<dbReference type="AlphaFoldDB" id="A0AAJ5W6X3"/>
<dbReference type="InterPro" id="IPR006140">
    <property type="entry name" value="D-isomer_DH_NAD-bd"/>
</dbReference>
<dbReference type="InterPro" id="IPR006139">
    <property type="entry name" value="D-isomer_2_OHA_DH_cat_dom"/>
</dbReference>
<accession>A0AAJ5W6X3</accession>
<name>A0AAJ5W6X3_9SPHI</name>
<protein>
    <submittedName>
        <fullName evidence="7">Phosphoglycerate dehydrogenase</fullName>
    </submittedName>
</protein>
<comment type="similarity">
    <text evidence="1 4">Belongs to the D-isomer specific 2-hydroxyacid dehydrogenase family.</text>
</comment>
<dbReference type="GO" id="GO:0006564">
    <property type="term" value="P:L-serine biosynthetic process"/>
    <property type="evidence" value="ECO:0007669"/>
    <property type="project" value="UniProtKB-ARBA"/>
</dbReference>
<evidence type="ECO:0000256" key="4">
    <source>
        <dbReference type="RuleBase" id="RU003719"/>
    </source>
</evidence>
<keyword evidence="3" id="KW-0520">NAD</keyword>
<feature type="domain" description="D-isomer specific 2-hydroxyacid dehydrogenase NAD-binding" evidence="6">
    <location>
        <begin position="110"/>
        <end position="282"/>
    </location>
</feature>
<dbReference type="EMBL" id="CP119313">
    <property type="protein sequence ID" value="WEK19658.1"/>
    <property type="molecule type" value="Genomic_DNA"/>
</dbReference>
<evidence type="ECO:0000256" key="2">
    <source>
        <dbReference type="ARBA" id="ARBA00023002"/>
    </source>
</evidence>
<dbReference type="GO" id="GO:0047545">
    <property type="term" value="F:(S)-2-hydroxyglutarate dehydrogenase activity"/>
    <property type="evidence" value="ECO:0007669"/>
    <property type="project" value="UniProtKB-ARBA"/>
</dbReference>
<dbReference type="Pfam" id="PF02826">
    <property type="entry name" value="2-Hacid_dh_C"/>
    <property type="match status" value="1"/>
</dbReference>
<dbReference type="InterPro" id="IPR050857">
    <property type="entry name" value="D-2-hydroxyacid_DH"/>
</dbReference>
<keyword evidence="2 4" id="KW-0560">Oxidoreductase</keyword>
<feature type="domain" description="D-isomer specific 2-hydroxyacid dehydrogenase catalytic" evidence="5">
    <location>
        <begin position="36"/>
        <end position="303"/>
    </location>
</feature>
<evidence type="ECO:0000259" key="5">
    <source>
        <dbReference type="Pfam" id="PF00389"/>
    </source>
</evidence>
<dbReference type="InterPro" id="IPR036291">
    <property type="entry name" value="NAD(P)-bd_dom_sf"/>
</dbReference>
<dbReference type="SUPFAM" id="SSF52283">
    <property type="entry name" value="Formate/glycerate dehydrogenase catalytic domain-like"/>
    <property type="match status" value="1"/>
</dbReference>
<organism evidence="7 8">
    <name type="scientific">Candidatus Pedobacter colombiensis</name>
    <dbReference type="NCBI Taxonomy" id="3121371"/>
    <lineage>
        <taxon>Bacteria</taxon>
        <taxon>Pseudomonadati</taxon>
        <taxon>Bacteroidota</taxon>
        <taxon>Sphingobacteriia</taxon>
        <taxon>Sphingobacteriales</taxon>
        <taxon>Sphingobacteriaceae</taxon>
        <taxon>Pedobacter</taxon>
    </lineage>
</organism>
<sequence>MKVKVSNVAFSKNQFLVEKLKTFFPDAVINIEGKRYLDRELIDYFSDADAAIVGLELITPEVLDQLPNLRAIAKYGVGLDNIDIPACEERGVKIGWTGGVNKDSVAEMVVGFMLALSRNLYVTSNQLKSGTWNKNGGSQLVGKTIGIIGVGHIGKTLINLLKPFKCRVLINDILDISDYALENNLDVVDKEYLFKEADIISVHTPLNNDTRNLFDAEVFEMMKKTAFLINTARGGIVNENDLKHALSNGIIAGAALDVFEIEPPNDRELLQLENLICTPHTGGNSYEAVVAMGLSAIDHLLNYRNKLLNNE</sequence>
<dbReference type="Proteomes" id="UP001214530">
    <property type="component" value="Chromosome"/>
</dbReference>
<proteinExistence type="inferred from homology"/>
<evidence type="ECO:0000259" key="6">
    <source>
        <dbReference type="Pfam" id="PF02826"/>
    </source>
</evidence>
<evidence type="ECO:0000256" key="3">
    <source>
        <dbReference type="ARBA" id="ARBA00023027"/>
    </source>
</evidence>
<dbReference type="FunFam" id="3.40.50.720:FF:000041">
    <property type="entry name" value="D-3-phosphoglycerate dehydrogenase"/>
    <property type="match status" value="1"/>
</dbReference>
<dbReference type="GO" id="GO:0051287">
    <property type="term" value="F:NAD binding"/>
    <property type="evidence" value="ECO:0007669"/>
    <property type="project" value="InterPro"/>
</dbReference>
<evidence type="ECO:0000313" key="7">
    <source>
        <dbReference type="EMBL" id="WEK19658.1"/>
    </source>
</evidence>
<dbReference type="GO" id="GO:0004617">
    <property type="term" value="F:phosphoglycerate dehydrogenase activity"/>
    <property type="evidence" value="ECO:0007669"/>
    <property type="project" value="UniProtKB-ARBA"/>
</dbReference>
<evidence type="ECO:0000256" key="1">
    <source>
        <dbReference type="ARBA" id="ARBA00005854"/>
    </source>
</evidence>